<dbReference type="Gene3D" id="1.25.40.10">
    <property type="entry name" value="Tetratricopeptide repeat domain"/>
    <property type="match status" value="1"/>
</dbReference>
<accession>A0A1C7EJ54</accession>
<sequence length="218" mass="25744">MMDTELQKKITTLVADRKLETAERLLIDYVEQNPYDIEGWNRLIVLETLTPFEDYEQAANFARNALQYHPTNLLYFILILSFTPWYQGELDDELVEQAEEVQHKENPEIAAIISLLLADHYQSKDKAHYEFLLKRSIQDYPYIVRNYTDLGQHYLRYGKKESGKALIKKGLANVKFVYIEGVFDNHDDLDVIRYINEMITGVFTTEYSYRDLENLLQK</sequence>
<dbReference type="KEGG" id="pdg:BCM40_08295"/>
<dbReference type="InterPro" id="IPR011990">
    <property type="entry name" value="TPR-like_helical_dom_sf"/>
</dbReference>
<protein>
    <recommendedName>
        <fullName evidence="3">Tetratricopeptide repeat protein</fullName>
    </recommendedName>
</protein>
<evidence type="ECO:0000313" key="1">
    <source>
        <dbReference type="EMBL" id="ANU23372.1"/>
    </source>
</evidence>
<evidence type="ECO:0000313" key="2">
    <source>
        <dbReference type="Proteomes" id="UP000092495"/>
    </source>
</evidence>
<dbReference type="Proteomes" id="UP000092495">
    <property type="component" value="Chromosome"/>
</dbReference>
<dbReference type="SUPFAM" id="SSF48452">
    <property type="entry name" value="TPR-like"/>
    <property type="match status" value="1"/>
</dbReference>
<proteinExistence type="predicted"/>
<organism evidence="1 2">
    <name type="scientific">Planococcus donghaensis</name>
    <dbReference type="NCBI Taxonomy" id="414778"/>
    <lineage>
        <taxon>Bacteria</taxon>
        <taxon>Bacillati</taxon>
        <taxon>Bacillota</taxon>
        <taxon>Bacilli</taxon>
        <taxon>Bacillales</taxon>
        <taxon>Caryophanaceae</taxon>
        <taxon>Planococcus</taxon>
    </lineage>
</organism>
<dbReference type="EMBL" id="CP016543">
    <property type="protein sequence ID" value="ANU23372.1"/>
    <property type="molecule type" value="Genomic_DNA"/>
</dbReference>
<evidence type="ECO:0008006" key="3">
    <source>
        <dbReference type="Google" id="ProtNLM"/>
    </source>
</evidence>
<keyword evidence="2" id="KW-1185">Reference proteome</keyword>
<dbReference type="AlphaFoldDB" id="A0A1C7EJ54"/>
<gene>
    <name evidence="1" type="ORF">BCM40_08295</name>
</gene>
<dbReference type="STRING" id="414778.BCM40_08295"/>
<name>A0A1C7EJ54_9BACL</name>
<reference evidence="1" key="1">
    <citation type="submission" date="2016-10" db="EMBL/GenBank/DDBJ databases">
        <authorList>
            <person name="See-Too W.S."/>
        </authorList>
    </citation>
    <scope>NUCLEOTIDE SEQUENCE</scope>
    <source>
        <strain evidence="1">DSM 22276</strain>
    </source>
</reference>